<dbReference type="GO" id="GO:0006355">
    <property type="term" value="P:regulation of DNA-templated transcription"/>
    <property type="evidence" value="ECO:0007669"/>
    <property type="project" value="InterPro"/>
</dbReference>
<evidence type="ECO:0000256" key="1">
    <source>
        <dbReference type="ARBA" id="ARBA00023015"/>
    </source>
</evidence>
<dbReference type="SUPFAM" id="SSF46894">
    <property type="entry name" value="C-terminal effector domain of the bipartite response regulators"/>
    <property type="match status" value="1"/>
</dbReference>
<dbReference type="PANTHER" id="PTHR44688:SF16">
    <property type="entry name" value="DNA-BINDING TRANSCRIPTIONAL ACTIVATOR DEVR_DOSR"/>
    <property type="match status" value="1"/>
</dbReference>
<keyword evidence="1" id="KW-0805">Transcription regulation</keyword>
<evidence type="ECO:0000259" key="4">
    <source>
        <dbReference type="PROSITE" id="PS50043"/>
    </source>
</evidence>
<dbReference type="SUPFAM" id="SSF55785">
    <property type="entry name" value="PYP-like sensor domain (PAS domain)"/>
    <property type="match status" value="1"/>
</dbReference>
<dbReference type="Proteomes" id="UP000317169">
    <property type="component" value="Unassembled WGS sequence"/>
</dbReference>
<name>A0A508A1K2_9FLAO</name>
<dbReference type="CDD" id="cd06170">
    <property type="entry name" value="LuxR_C_like"/>
    <property type="match status" value="1"/>
</dbReference>
<dbReference type="PROSITE" id="PS50043">
    <property type="entry name" value="HTH_LUXR_2"/>
    <property type="match status" value="1"/>
</dbReference>
<dbReference type="PROSITE" id="PS00622">
    <property type="entry name" value="HTH_LUXR_1"/>
    <property type="match status" value="1"/>
</dbReference>
<protein>
    <recommendedName>
        <fullName evidence="4">HTH luxR-type domain-containing protein</fullName>
    </recommendedName>
</protein>
<proteinExistence type="predicted"/>
<comment type="caution">
    <text evidence="5">The sequence shown here is derived from an EMBL/GenBank/DDBJ whole genome shotgun (WGS) entry which is preliminary data.</text>
</comment>
<reference evidence="5 6" key="1">
    <citation type="submission" date="2019-06" db="EMBL/GenBank/DDBJ databases">
        <title>Flavibacter putida gen. nov., sp. nov., a novel marine bacterium of the family Flavobacteriaceae isolated from coastal seawater.</title>
        <authorList>
            <person name="Feng X."/>
        </authorList>
    </citation>
    <scope>NUCLEOTIDE SEQUENCE [LARGE SCALE GENOMIC DNA]</scope>
    <source>
        <strain evidence="5 6">PLHSN227</strain>
    </source>
</reference>
<dbReference type="OrthoDB" id="965844at2"/>
<dbReference type="Pfam" id="PF00196">
    <property type="entry name" value="GerE"/>
    <property type="match status" value="1"/>
</dbReference>
<sequence>MESRLYSTTFSNFQPEFFAPFSFVKPVIQSIEKTANFIPGLVTVQDYNTRKPVYINQYGCDFFKLSKSALLQMGENYQTNFFFPEEEAFLQAQIEELFQSNRTQKSLSFFQRIKPSKTGQYSWFFTTSQYFPNYSDAVTPILHISLPVNNCSYMGKKLDQLTEENLFIQNNYKKFKRLTLREKEILQFISEGKCSQKIADLLYISIHTVNNHRKNIIKKLGKKKLSTFIKLFPAFS</sequence>
<dbReference type="InterPro" id="IPR016032">
    <property type="entry name" value="Sig_transdc_resp-reg_C-effctor"/>
</dbReference>
<dbReference type="Gene3D" id="1.10.10.10">
    <property type="entry name" value="Winged helix-like DNA-binding domain superfamily/Winged helix DNA-binding domain"/>
    <property type="match status" value="1"/>
</dbReference>
<evidence type="ECO:0000313" key="6">
    <source>
        <dbReference type="Proteomes" id="UP000317169"/>
    </source>
</evidence>
<accession>A0A508A1K2</accession>
<evidence type="ECO:0000313" key="5">
    <source>
        <dbReference type="EMBL" id="TQD39702.1"/>
    </source>
</evidence>
<keyword evidence="3" id="KW-0804">Transcription</keyword>
<dbReference type="PRINTS" id="PR00038">
    <property type="entry name" value="HTHLUXR"/>
</dbReference>
<dbReference type="RefSeq" id="WP_141420945.1">
    <property type="nucleotide sequence ID" value="NZ_VIAR01000003.1"/>
</dbReference>
<organism evidence="5 6">
    <name type="scientific">Haloflavibacter putidus</name>
    <dbReference type="NCBI Taxonomy" id="2576776"/>
    <lineage>
        <taxon>Bacteria</taxon>
        <taxon>Pseudomonadati</taxon>
        <taxon>Bacteroidota</taxon>
        <taxon>Flavobacteriia</taxon>
        <taxon>Flavobacteriales</taxon>
        <taxon>Flavobacteriaceae</taxon>
        <taxon>Haloflavibacter</taxon>
    </lineage>
</organism>
<keyword evidence="6" id="KW-1185">Reference proteome</keyword>
<dbReference type="AlphaFoldDB" id="A0A508A1K2"/>
<dbReference type="InterPro" id="IPR035965">
    <property type="entry name" value="PAS-like_dom_sf"/>
</dbReference>
<dbReference type="Gene3D" id="3.30.450.20">
    <property type="entry name" value="PAS domain"/>
    <property type="match status" value="1"/>
</dbReference>
<dbReference type="InterPro" id="IPR000792">
    <property type="entry name" value="Tscrpt_reg_LuxR_C"/>
</dbReference>
<evidence type="ECO:0000256" key="3">
    <source>
        <dbReference type="ARBA" id="ARBA00023163"/>
    </source>
</evidence>
<evidence type="ECO:0000256" key="2">
    <source>
        <dbReference type="ARBA" id="ARBA00023125"/>
    </source>
</evidence>
<gene>
    <name evidence="5" type="ORF">FKR84_04195</name>
</gene>
<dbReference type="SMART" id="SM00421">
    <property type="entry name" value="HTH_LUXR"/>
    <property type="match status" value="1"/>
</dbReference>
<dbReference type="InterPro" id="IPR036388">
    <property type="entry name" value="WH-like_DNA-bd_sf"/>
</dbReference>
<dbReference type="EMBL" id="VIAR01000003">
    <property type="protein sequence ID" value="TQD39702.1"/>
    <property type="molecule type" value="Genomic_DNA"/>
</dbReference>
<dbReference type="GO" id="GO:0003677">
    <property type="term" value="F:DNA binding"/>
    <property type="evidence" value="ECO:0007669"/>
    <property type="project" value="UniProtKB-KW"/>
</dbReference>
<keyword evidence="2" id="KW-0238">DNA-binding</keyword>
<feature type="domain" description="HTH luxR-type" evidence="4">
    <location>
        <begin position="171"/>
        <end position="236"/>
    </location>
</feature>
<dbReference type="PANTHER" id="PTHR44688">
    <property type="entry name" value="DNA-BINDING TRANSCRIPTIONAL ACTIVATOR DEVR_DOSR"/>
    <property type="match status" value="1"/>
</dbReference>